<organism evidence="7 8">
    <name type="scientific">Caenorhabditis auriculariae</name>
    <dbReference type="NCBI Taxonomy" id="2777116"/>
    <lineage>
        <taxon>Eukaryota</taxon>
        <taxon>Metazoa</taxon>
        <taxon>Ecdysozoa</taxon>
        <taxon>Nematoda</taxon>
        <taxon>Chromadorea</taxon>
        <taxon>Rhabditida</taxon>
        <taxon>Rhabditina</taxon>
        <taxon>Rhabditomorpha</taxon>
        <taxon>Rhabditoidea</taxon>
        <taxon>Rhabditidae</taxon>
        <taxon>Peloderinae</taxon>
        <taxon>Caenorhabditis</taxon>
    </lineage>
</organism>
<protein>
    <recommendedName>
        <fullName evidence="6">Major facilitator superfamily (MFS) profile domain-containing protein</fullName>
    </recommendedName>
</protein>
<feature type="transmembrane region" description="Helical" evidence="5">
    <location>
        <begin position="26"/>
        <end position="48"/>
    </location>
</feature>
<name>A0A8S1HHI2_9PELO</name>
<dbReference type="GO" id="GO:0015149">
    <property type="term" value="F:hexose transmembrane transporter activity"/>
    <property type="evidence" value="ECO:0007669"/>
    <property type="project" value="TreeGrafter"/>
</dbReference>
<comment type="caution">
    <text evidence="7">The sequence shown here is derived from an EMBL/GenBank/DDBJ whole genome shotgun (WGS) entry which is preliminary data.</text>
</comment>
<dbReference type="Pfam" id="PF00083">
    <property type="entry name" value="Sugar_tr"/>
    <property type="match status" value="1"/>
</dbReference>
<gene>
    <name evidence="7" type="ORF">CAUJ_LOCUS9797</name>
</gene>
<dbReference type="InterPro" id="IPR045263">
    <property type="entry name" value="GLUT"/>
</dbReference>
<dbReference type="PANTHER" id="PTHR23503">
    <property type="entry name" value="SOLUTE CARRIER FAMILY 2"/>
    <property type="match status" value="1"/>
</dbReference>
<feature type="transmembrane region" description="Helical" evidence="5">
    <location>
        <begin position="384"/>
        <end position="406"/>
    </location>
</feature>
<keyword evidence="8" id="KW-1185">Reference proteome</keyword>
<proteinExistence type="predicted"/>
<dbReference type="SUPFAM" id="SSF103473">
    <property type="entry name" value="MFS general substrate transporter"/>
    <property type="match status" value="1"/>
</dbReference>
<reference evidence="7" key="1">
    <citation type="submission" date="2020-10" db="EMBL/GenBank/DDBJ databases">
        <authorList>
            <person name="Kikuchi T."/>
        </authorList>
    </citation>
    <scope>NUCLEOTIDE SEQUENCE</scope>
    <source>
        <strain evidence="7">NKZ352</strain>
    </source>
</reference>
<dbReference type="PROSITE" id="PS50850">
    <property type="entry name" value="MFS"/>
    <property type="match status" value="1"/>
</dbReference>
<dbReference type="GO" id="GO:0016020">
    <property type="term" value="C:membrane"/>
    <property type="evidence" value="ECO:0007669"/>
    <property type="project" value="UniProtKB-SubCell"/>
</dbReference>
<dbReference type="PROSITE" id="PS00217">
    <property type="entry name" value="SUGAR_TRANSPORT_2"/>
    <property type="match status" value="1"/>
</dbReference>
<evidence type="ECO:0000256" key="3">
    <source>
        <dbReference type="ARBA" id="ARBA00022989"/>
    </source>
</evidence>
<feature type="transmembrane region" description="Helical" evidence="5">
    <location>
        <begin position="199"/>
        <end position="218"/>
    </location>
</feature>
<dbReference type="PRINTS" id="PR00171">
    <property type="entry name" value="SUGRTRNSPORT"/>
</dbReference>
<evidence type="ECO:0000313" key="7">
    <source>
        <dbReference type="EMBL" id="CAD6193878.1"/>
    </source>
</evidence>
<dbReference type="InterPro" id="IPR005828">
    <property type="entry name" value="MFS_sugar_transport-like"/>
</dbReference>
<dbReference type="InterPro" id="IPR003663">
    <property type="entry name" value="Sugar/inositol_transpt"/>
</dbReference>
<evidence type="ECO:0000313" key="8">
    <source>
        <dbReference type="Proteomes" id="UP000835052"/>
    </source>
</evidence>
<evidence type="ECO:0000256" key="5">
    <source>
        <dbReference type="SAM" id="Phobius"/>
    </source>
</evidence>
<evidence type="ECO:0000256" key="1">
    <source>
        <dbReference type="ARBA" id="ARBA00004141"/>
    </source>
</evidence>
<feature type="transmembrane region" description="Helical" evidence="5">
    <location>
        <begin position="418"/>
        <end position="439"/>
    </location>
</feature>
<dbReference type="Proteomes" id="UP000835052">
    <property type="component" value="Unassembled WGS sequence"/>
</dbReference>
<feature type="transmembrane region" description="Helical" evidence="5">
    <location>
        <begin position="321"/>
        <end position="342"/>
    </location>
</feature>
<evidence type="ECO:0000256" key="2">
    <source>
        <dbReference type="ARBA" id="ARBA00022692"/>
    </source>
</evidence>
<evidence type="ECO:0000259" key="6">
    <source>
        <dbReference type="PROSITE" id="PS50850"/>
    </source>
</evidence>
<dbReference type="AlphaFoldDB" id="A0A8S1HHI2"/>
<dbReference type="PANTHER" id="PTHR23503:SF106">
    <property type="entry name" value="MAJOR FACILITATOR SUPERFAMILY (MFS) PROFILE DOMAIN-CONTAINING PROTEIN"/>
    <property type="match status" value="1"/>
</dbReference>
<keyword evidence="2 5" id="KW-0812">Transmembrane</keyword>
<feature type="transmembrane region" description="Helical" evidence="5">
    <location>
        <begin position="170"/>
        <end position="193"/>
    </location>
</feature>
<accession>A0A8S1HHI2</accession>
<feature type="domain" description="Major facilitator superfamily (MFS) profile" evidence="6">
    <location>
        <begin position="30"/>
        <end position="472"/>
    </location>
</feature>
<feature type="transmembrane region" description="Helical" evidence="5">
    <location>
        <begin position="283"/>
        <end position="309"/>
    </location>
</feature>
<evidence type="ECO:0000256" key="4">
    <source>
        <dbReference type="ARBA" id="ARBA00023136"/>
    </source>
</evidence>
<feature type="transmembrane region" description="Helical" evidence="5">
    <location>
        <begin position="445"/>
        <end position="468"/>
    </location>
</feature>
<feature type="transmembrane region" description="Helical" evidence="5">
    <location>
        <begin position="137"/>
        <end position="158"/>
    </location>
</feature>
<feature type="transmembrane region" description="Helical" evidence="5">
    <location>
        <begin position="78"/>
        <end position="102"/>
    </location>
</feature>
<dbReference type="OrthoDB" id="4540492at2759"/>
<keyword evidence="3 5" id="KW-1133">Transmembrane helix</keyword>
<sequence length="485" mass="52449">MKIYDVAVQDVGVHTERKWSWPTKTLLFSSLTTFLAGGFHFGFQISAINPLADVLQSFLLQNFQERYSLWLSKSDLTFVWSSVAGSLFIGAALGAVFMIWLIRKIGPRKSLLFSAIVLLIASPLAGVSYYVQMAEVFILARMLAGIGIGMGTTAQGVFLTEISPVSLRGWTGALGGLMGNFGFFCGAALGLSHFFGTSQLWPCVFFLEALPALLHIVLNVTTFHESPKFLLEKGDCKRAQASLQAYGSSDAEKELERLSFELKTRPSCSDFVSFLRDKASTRALSLSVALNVAVAFSGIMAMSFFGTFLLQEIGFSESAASLANCLSVLSGTSAALLATFAFEAVGRRKMVIISLLLLTLINATMMLLVFLFESTKQASLGWPFLALFIVFLFVFSVGLGPAALFLGAELAPSGTTATVQAISVGSQYVACFISPILYLPLNASVGPLAFMVFIVPLSLTAVYIYCCLPETRGKSTQEITEELRQ</sequence>
<dbReference type="EMBL" id="CAJGYM010000039">
    <property type="protein sequence ID" value="CAD6193878.1"/>
    <property type="molecule type" value="Genomic_DNA"/>
</dbReference>
<dbReference type="InterPro" id="IPR005829">
    <property type="entry name" value="Sugar_transporter_CS"/>
</dbReference>
<dbReference type="InterPro" id="IPR036259">
    <property type="entry name" value="MFS_trans_sf"/>
</dbReference>
<dbReference type="Gene3D" id="1.20.1250.20">
    <property type="entry name" value="MFS general substrate transporter like domains"/>
    <property type="match status" value="1"/>
</dbReference>
<dbReference type="InterPro" id="IPR020846">
    <property type="entry name" value="MFS_dom"/>
</dbReference>
<feature type="transmembrane region" description="Helical" evidence="5">
    <location>
        <begin position="351"/>
        <end position="372"/>
    </location>
</feature>
<keyword evidence="4 5" id="KW-0472">Membrane</keyword>
<feature type="transmembrane region" description="Helical" evidence="5">
    <location>
        <begin position="111"/>
        <end position="131"/>
    </location>
</feature>
<comment type="subcellular location">
    <subcellularLocation>
        <location evidence="1">Membrane</location>
        <topology evidence="1">Multi-pass membrane protein</topology>
    </subcellularLocation>
</comment>